<comment type="similarity">
    <text evidence="1">Belongs to the DnaX/STICHEL family.</text>
</comment>
<dbReference type="GO" id="GO:0046872">
    <property type="term" value="F:metal ion binding"/>
    <property type="evidence" value="ECO:0007669"/>
    <property type="project" value="UniProtKB-KW"/>
</dbReference>
<dbReference type="Pfam" id="PF13177">
    <property type="entry name" value="DNA_pol3_delta2"/>
    <property type="match status" value="1"/>
</dbReference>
<dbReference type="InterPro" id="IPR022754">
    <property type="entry name" value="DNA_pol_III_gamma-3"/>
</dbReference>
<dbReference type="GO" id="GO:0006261">
    <property type="term" value="P:DNA-templated DNA replication"/>
    <property type="evidence" value="ECO:0007669"/>
    <property type="project" value="TreeGrafter"/>
</dbReference>
<dbReference type="Gene3D" id="3.40.50.300">
    <property type="entry name" value="P-loop containing nucleotide triphosphate hydrolases"/>
    <property type="match status" value="1"/>
</dbReference>
<feature type="domain" description="AAA+ ATPase" evidence="10">
    <location>
        <begin position="37"/>
        <end position="178"/>
    </location>
</feature>
<keyword evidence="12" id="KW-1185">Reference proteome</keyword>
<dbReference type="PANTHER" id="PTHR11669:SF0">
    <property type="entry name" value="PROTEIN STICHEL-LIKE 2"/>
    <property type="match status" value="1"/>
</dbReference>
<dbReference type="GO" id="GO:0003887">
    <property type="term" value="F:DNA-directed DNA polymerase activity"/>
    <property type="evidence" value="ECO:0007669"/>
    <property type="project" value="UniProtKB-KW"/>
</dbReference>
<evidence type="ECO:0000313" key="12">
    <source>
        <dbReference type="Proteomes" id="UP000186705"/>
    </source>
</evidence>
<dbReference type="EC" id="2.7.7.7" evidence="2"/>
<dbReference type="InterPro" id="IPR045085">
    <property type="entry name" value="HLD_clamp_pol_III_gamma_tau"/>
</dbReference>
<proteinExistence type="inferred from homology"/>
<gene>
    <name evidence="11" type="ORF">BO225_01720</name>
</gene>
<sequence>MSYQALYRKYRPTSFDEVVGQKPIIKTLQHAIKTNRISHAYLFCGPRGTGKTSIAKIFAKTLNCENLQNAPCGNCHNCELAKQNAHPDVIEIDAASNNGVDEVRNLIERVKYAPMEGKYKVYIIDEVHMMSTGAFNALLKTIEEPPAHVIFIFATTEVNKVLPTIISRCQRFDFSRVAKEDIVYRLDVVCKEEKIKIDPEALELIAELSDGGMRDALSILDQCIAYSEDAITLEDVRTIYGVVTKNDLGDLLNLLYEEKVDDTIQFVHKIRMNGFDLKRFTNDFIHILKNSVIFNYSNQTTLIDPSTKKIIQSKFMNIPIEFRIHLMDLLMETYTKYPYASNISDYLEAALLKSISKSYISKEYKSINQTENGVKKEEIGSDISYDITPERADISKKNKKMPKNNADLDVKEIYDVSRETNKKEESSEFTNEKIRFSTDFLLSLLVGADRKLRQKESEQMIGMEDYLVDIEYGKFASSLLHCDLIASGENYSIIKVNSELEANEINELEENFGFEHFMLKLVGREKKIFAITNEQHKDLIETFRQRRANNTLPKAAIIELKSIVQEEKGNSEEEQLKKVFPSIQFIED</sequence>
<evidence type="ECO:0000256" key="9">
    <source>
        <dbReference type="ARBA" id="ARBA00049244"/>
    </source>
</evidence>
<dbReference type="InterPro" id="IPR001270">
    <property type="entry name" value="ClpA/B"/>
</dbReference>
<keyword evidence="8" id="KW-0239">DNA-directed DNA polymerase</keyword>
<name>A0A1U7NPN1_9FIRM</name>
<dbReference type="RefSeq" id="WP_076340562.1">
    <property type="nucleotide sequence ID" value="NZ_CAPDDE010000001.1"/>
</dbReference>
<evidence type="ECO:0000256" key="2">
    <source>
        <dbReference type="ARBA" id="ARBA00012417"/>
    </source>
</evidence>
<dbReference type="PRINTS" id="PR00300">
    <property type="entry name" value="CLPPROTEASEA"/>
</dbReference>
<dbReference type="FunFam" id="1.10.8.60:FF:000013">
    <property type="entry name" value="DNA polymerase III subunit gamma/tau"/>
    <property type="match status" value="1"/>
</dbReference>
<dbReference type="FunFam" id="3.40.50.300:FF:000014">
    <property type="entry name" value="DNA polymerase III subunit gamma/tau"/>
    <property type="match status" value="1"/>
</dbReference>
<reference evidence="11 12" key="1">
    <citation type="submission" date="2016-11" db="EMBL/GenBank/DDBJ databases">
        <title>Description of two novel members of the family Erysipelotrichaceae: Ileibacterium lipovorans gen. nov., sp. nov. and Dubosiella newyorkensis, gen. nov., sp. nov.</title>
        <authorList>
            <person name="Cox L.M."/>
            <person name="Sohn J."/>
            <person name="Tyrrell K.L."/>
            <person name="Citron D.M."/>
            <person name="Lawson P.A."/>
            <person name="Patel N.B."/>
            <person name="Iizumi T."/>
            <person name="Perez-Perez G.I."/>
            <person name="Goldstein E.J."/>
            <person name="Blaser M.J."/>
        </authorList>
    </citation>
    <scope>NUCLEOTIDE SEQUENCE [LARGE SCALE GENOMIC DNA]</scope>
    <source>
        <strain evidence="11 12">NYU-BL-A4</strain>
    </source>
</reference>
<keyword evidence="3" id="KW-0235">DNA replication</keyword>
<evidence type="ECO:0000256" key="1">
    <source>
        <dbReference type="ARBA" id="ARBA00006360"/>
    </source>
</evidence>
<dbReference type="GO" id="GO:0009360">
    <property type="term" value="C:DNA polymerase III complex"/>
    <property type="evidence" value="ECO:0007669"/>
    <property type="project" value="InterPro"/>
</dbReference>
<organism evidence="11 12">
    <name type="scientific">Dubosiella newyorkensis</name>
    <dbReference type="NCBI Taxonomy" id="1862672"/>
    <lineage>
        <taxon>Bacteria</taxon>
        <taxon>Bacillati</taxon>
        <taxon>Bacillota</taxon>
        <taxon>Erysipelotrichia</taxon>
        <taxon>Erysipelotrichales</taxon>
        <taxon>Erysipelotrichaceae</taxon>
        <taxon>Dubosiella</taxon>
    </lineage>
</organism>
<dbReference type="EMBL" id="MPKA01000044">
    <property type="protein sequence ID" value="OLU47591.1"/>
    <property type="molecule type" value="Genomic_DNA"/>
</dbReference>
<keyword evidence="8" id="KW-0808">Transferase</keyword>
<keyword evidence="4" id="KW-0479">Metal-binding</keyword>
<comment type="caution">
    <text evidence="11">The sequence shown here is derived from an EMBL/GenBank/DDBJ whole genome shotgun (WGS) entry which is preliminary data.</text>
</comment>
<dbReference type="InterPro" id="IPR027417">
    <property type="entry name" value="P-loop_NTPase"/>
</dbReference>
<dbReference type="SMART" id="SM00382">
    <property type="entry name" value="AAA"/>
    <property type="match status" value="1"/>
</dbReference>
<dbReference type="NCBIfam" id="NF004046">
    <property type="entry name" value="PRK05563.1"/>
    <property type="match status" value="1"/>
</dbReference>
<dbReference type="InterPro" id="IPR004622">
    <property type="entry name" value="DNA_pol_HolB"/>
</dbReference>
<dbReference type="OrthoDB" id="9810148at2"/>
<dbReference type="CDD" id="cd00009">
    <property type="entry name" value="AAA"/>
    <property type="match status" value="1"/>
</dbReference>
<dbReference type="Gene3D" id="1.10.8.60">
    <property type="match status" value="1"/>
</dbReference>
<keyword evidence="7" id="KW-0067">ATP-binding</keyword>
<dbReference type="GeneID" id="78274663"/>
<protein>
    <recommendedName>
        <fullName evidence="2">DNA-directed DNA polymerase</fullName>
        <ecNumber evidence="2">2.7.7.7</ecNumber>
    </recommendedName>
</protein>
<dbReference type="SUPFAM" id="SSF52540">
    <property type="entry name" value="P-loop containing nucleoside triphosphate hydrolases"/>
    <property type="match status" value="1"/>
</dbReference>
<dbReference type="GO" id="GO:0008408">
    <property type="term" value="F:3'-5' exonuclease activity"/>
    <property type="evidence" value="ECO:0007669"/>
    <property type="project" value="InterPro"/>
</dbReference>
<dbReference type="CDD" id="cd18137">
    <property type="entry name" value="HLD_clamp_pol_III_gamma_tau"/>
    <property type="match status" value="1"/>
</dbReference>
<dbReference type="PANTHER" id="PTHR11669">
    <property type="entry name" value="REPLICATION FACTOR C / DNA POLYMERASE III GAMMA-TAU SUBUNIT"/>
    <property type="match status" value="1"/>
</dbReference>
<evidence type="ECO:0000313" key="11">
    <source>
        <dbReference type="EMBL" id="OLU47591.1"/>
    </source>
</evidence>
<evidence type="ECO:0000256" key="7">
    <source>
        <dbReference type="ARBA" id="ARBA00022840"/>
    </source>
</evidence>
<dbReference type="InterPro" id="IPR050238">
    <property type="entry name" value="DNA_Rep/Repair_Clamp_Loader"/>
</dbReference>
<dbReference type="STRING" id="1862672.BO225_01720"/>
<dbReference type="AlphaFoldDB" id="A0A1U7NPN1"/>
<accession>A0A1U7NPN1</accession>
<dbReference type="InterPro" id="IPR003593">
    <property type="entry name" value="AAA+_ATPase"/>
</dbReference>
<keyword evidence="5" id="KW-0547">Nucleotide-binding</keyword>
<dbReference type="NCBIfam" id="TIGR02397">
    <property type="entry name" value="dnaX_nterm"/>
    <property type="match status" value="1"/>
</dbReference>
<evidence type="ECO:0000256" key="3">
    <source>
        <dbReference type="ARBA" id="ARBA00022705"/>
    </source>
</evidence>
<keyword evidence="8" id="KW-0548">Nucleotidyltransferase</keyword>
<dbReference type="Gene3D" id="1.20.272.10">
    <property type="match status" value="1"/>
</dbReference>
<evidence type="ECO:0000256" key="5">
    <source>
        <dbReference type="ARBA" id="ARBA00022741"/>
    </source>
</evidence>
<evidence type="ECO:0000256" key="8">
    <source>
        <dbReference type="ARBA" id="ARBA00022932"/>
    </source>
</evidence>
<comment type="catalytic activity">
    <reaction evidence="9">
        <text>DNA(n) + a 2'-deoxyribonucleoside 5'-triphosphate = DNA(n+1) + diphosphate</text>
        <dbReference type="Rhea" id="RHEA:22508"/>
        <dbReference type="Rhea" id="RHEA-COMP:17339"/>
        <dbReference type="Rhea" id="RHEA-COMP:17340"/>
        <dbReference type="ChEBI" id="CHEBI:33019"/>
        <dbReference type="ChEBI" id="CHEBI:61560"/>
        <dbReference type="ChEBI" id="CHEBI:173112"/>
        <dbReference type="EC" id="2.7.7.7"/>
    </reaction>
</comment>
<evidence type="ECO:0000256" key="6">
    <source>
        <dbReference type="ARBA" id="ARBA00022833"/>
    </source>
</evidence>
<keyword evidence="6" id="KW-0862">Zinc</keyword>
<evidence type="ECO:0000256" key="4">
    <source>
        <dbReference type="ARBA" id="ARBA00022723"/>
    </source>
</evidence>
<dbReference type="InterPro" id="IPR012763">
    <property type="entry name" value="DNA_pol_III_sug/sutau_N"/>
</dbReference>
<dbReference type="Proteomes" id="UP000186705">
    <property type="component" value="Unassembled WGS sequence"/>
</dbReference>
<dbReference type="NCBIfam" id="TIGR00678">
    <property type="entry name" value="holB"/>
    <property type="match status" value="1"/>
</dbReference>
<dbReference type="Pfam" id="PF22608">
    <property type="entry name" value="DNAX_ATPase_lid"/>
    <property type="match status" value="1"/>
</dbReference>
<dbReference type="Pfam" id="PF12169">
    <property type="entry name" value="DNA_pol3_gamma3"/>
    <property type="match status" value="1"/>
</dbReference>
<evidence type="ECO:0000259" key="10">
    <source>
        <dbReference type="SMART" id="SM00382"/>
    </source>
</evidence>
<dbReference type="GO" id="GO:0005524">
    <property type="term" value="F:ATP binding"/>
    <property type="evidence" value="ECO:0007669"/>
    <property type="project" value="UniProtKB-KW"/>
</dbReference>